<dbReference type="SUPFAM" id="SSF54593">
    <property type="entry name" value="Glyoxalase/Bleomycin resistance protein/Dihydroxybiphenyl dioxygenase"/>
    <property type="match status" value="1"/>
</dbReference>
<dbReference type="Proteomes" id="UP001501295">
    <property type="component" value="Unassembled WGS sequence"/>
</dbReference>
<sequence length="157" mass="17570">MQRIVPFLWFDDQAEEAVRLYVDLFPDARIDSIQRWPEGTPDAGKVLVVEFTLMGQSWRAMNGGPDHPYTDAVSFQADCDTQEEIDRLWDAFTSEGGREIACGWCADRWGVTWQVTPVRLPELLADPDPGRASRTMVAMQGMIKLDIAALEAAADGH</sequence>
<dbReference type="PANTHER" id="PTHR33990">
    <property type="entry name" value="PROTEIN YJDN-RELATED"/>
    <property type="match status" value="1"/>
</dbReference>
<organism evidence="2 3">
    <name type="scientific">Frondihabitans cladoniiphilus</name>
    <dbReference type="NCBI Taxonomy" id="715785"/>
    <lineage>
        <taxon>Bacteria</taxon>
        <taxon>Bacillati</taxon>
        <taxon>Actinomycetota</taxon>
        <taxon>Actinomycetes</taxon>
        <taxon>Micrococcales</taxon>
        <taxon>Microbacteriaceae</taxon>
        <taxon>Frondihabitans</taxon>
    </lineage>
</organism>
<keyword evidence="3" id="KW-1185">Reference proteome</keyword>
<dbReference type="PIRSF" id="PIRSF021700">
    <property type="entry name" value="3_dmu_93_MTrfase"/>
    <property type="match status" value="1"/>
</dbReference>
<dbReference type="RefSeq" id="WP_345373694.1">
    <property type="nucleotide sequence ID" value="NZ_BAABLM010000001.1"/>
</dbReference>
<evidence type="ECO:0000313" key="3">
    <source>
        <dbReference type="Proteomes" id="UP001501295"/>
    </source>
</evidence>
<gene>
    <name evidence="2" type="ORF">GCM10025780_09160</name>
</gene>
<proteinExistence type="predicted"/>
<comment type="caution">
    <text evidence="2">The sequence shown here is derived from an EMBL/GenBank/DDBJ whole genome shotgun (WGS) entry which is preliminary data.</text>
</comment>
<dbReference type="CDD" id="cd06588">
    <property type="entry name" value="PhnB_like"/>
    <property type="match status" value="1"/>
</dbReference>
<dbReference type="Gene3D" id="3.10.180.10">
    <property type="entry name" value="2,3-Dihydroxybiphenyl 1,2-Dioxygenase, domain 1"/>
    <property type="match status" value="1"/>
</dbReference>
<feature type="domain" description="PhnB-like" evidence="1">
    <location>
        <begin position="2"/>
        <end position="116"/>
    </location>
</feature>
<dbReference type="PANTHER" id="PTHR33990:SF2">
    <property type="entry name" value="PHNB-LIKE DOMAIN-CONTAINING PROTEIN"/>
    <property type="match status" value="1"/>
</dbReference>
<dbReference type="Pfam" id="PF06983">
    <property type="entry name" value="3-dmu-9_3-mt"/>
    <property type="match status" value="1"/>
</dbReference>
<protein>
    <submittedName>
        <fullName evidence="2">VOC family protein</fullName>
    </submittedName>
</protein>
<dbReference type="EMBL" id="BAABLM010000001">
    <property type="protein sequence ID" value="GAA4668534.1"/>
    <property type="molecule type" value="Genomic_DNA"/>
</dbReference>
<dbReference type="InterPro" id="IPR028973">
    <property type="entry name" value="PhnB-like"/>
</dbReference>
<name>A0ABP8VPU8_9MICO</name>
<evidence type="ECO:0000259" key="1">
    <source>
        <dbReference type="Pfam" id="PF06983"/>
    </source>
</evidence>
<accession>A0ABP8VPU8</accession>
<dbReference type="InterPro" id="IPR029068">
    <property type="entry name" value="Glyas_Bleomycin-R_OHBP_Dase"/>
</dbReference>
<reference evidence="3" key="1">
    <citation type="journal article" date="2019" name="Int. J. Syst. Evol. Microbiol.">
        <title>The Global Catalogue of Microorganisms (GCM) 10K type strain sequencing project: providing services to taxonomists for standard genome sequencing and annotation.</title>
        <authorList>
            <consortium name="The Broad Institute Genomics Platform"/>
            <consortium name="The Broad Institute Genome Sequencing Center for Infectious Disease"/>
            <person name="Wu L."/>
            <person name="Ma J."/>
        </authorList>
    </citation>
    <scope>NUCLEOTIDE SEQUENCE [LARGE SCALE GENOMIC DNA]</scope>
    <source>
        <strain evidence="3">JCM 18956</strain>
    </source>
</reference>
<evidence type="ECO:0000313" key="2">
    <source>
        <dbReference type="EMBL" id="GAA4668534.1"/>
    </source>
</evidence>
<dbReference type="InterPro" id="IPR009725">
    <property type="entry name" value="3_dmu_93_MTrfase"/>
</dbReference>